<sequence length="96" mass="11107">MVDETKDKSKKEQMSFVIRFLDDNFNIHEKSIDCYHMVKSDSESLFNQIINIISENNLNINKCVAQCYDGASVMRLPAYTGVQERIRSKVSHAIYV</sequence>
<evidence type="ECO:0000313" key="3">
    <source>
        <dbReference type="Proteomes" id="UP001160148"/>
    </source>
</evidence>
<evidence type="ECO:0000313" key="2">
    <source>
        <dbReference type="EMBL" id="CAI6356678.1"/>
    </source>
</evidence>
<proteinExistence type="predicted"/>
<dbReference type="AlphaFoldDB" id="A0AAV0WLJ0"/>
<reference evidence="2 3" key="1">
    <citation type="submission" date="2023-01" db="EMBL/GenBank/DDBJ databases">
        <authorList>
            <person name="Whitehead M."/>
        </authorList>
    </citation>
    <scope>NUCLEOTIDE SEQUENCE [LARGE SCALE GENOMIC DNA]</scope>
</reference>
<dbReference type="Pfam" id="PF14291">
    <property type="entry name" value="DUF4371"/>
    <property type="match status" value="1"/>
</dbReference>
<dbReference type="PANTHER" id="PTHR45749:SF37">
    <property type="entry name" value="OS05G0311600 PROTEIN"/>
    <property type="match status" value="1"/>
</dbReference>
<dbReference type="InterPro" id="IPR025398">
    <property type="entry name" value="DUF4371"/>
</dbReference>
<name>A0AAV0WLJ0_9HEMI</name>
<feature type="domain" description="DUF4371" evidence="1">
    <location>
        <begin position="1"/>
        <end position="75"/>
    </location>
</feature>
<accession>A0AAV0WLJ0</accession>
<dbReference type="EMBL" id="CARXXK010000002">
    <property type="protein sequence ID" value="CAI6356678.1"/>
    <property type="molecule type" value="Genomic_DNA"/>
</dbReference>
<keyword evidence="3" id="KW-1185">Reference proteome</keyword>
<protein>
    <recommendedName>
        <fullName evidence="1">DUF4371 domain-containing protein</fullName>
    </recommendedName>
</protein>
<dbReference type="Proteomes" id="UP001160148">
    <property type="component" value="Unassembled WGS sequence"/>
</dbReference>
<organism evidence="2 3">
    <name type="scientific">Macrosiphum euphorbiae</name>
    <name type="common">potato aphid</name>
    <dbReference type="NCBI Taxonomy" id="13131"/>
    <lineage>
        <taxon>Eukaryota</taxon>
        <taxon>Metazoa</taxon>
        <taxon>Ecdysozoa</taxon>
        <taxon>Arthropoda</taxon>
        <taxon>Hexapoda</taxon>
        <taxon>Insecta</taxon>
        <taxon>Pterygota</taxon>
        <taxon>Neoptera</taxon>
        <taxon>Paraneoptera</taxon>
        <taxon>Hemiptera</taxon>
        <taxon>Sternorrhyncha</taxon>
        <taxon>Aphidomorpha</taxon>
        <taxon>Aphidoidea</taxon>
        <taxon>Aphididae</taxon>
        <taxon>Macrosiphini</taxon>
        <taxon>Macrosiphum</taxon>
    </lineage>
</organism>
<dbReference type="PANTHER" id="PTHR45749">
    <property type="match status" value="1"/>
</dbReference>
<gene>
    <name evidence="2" type="ORF">MEUPH1_LOCUS12388</name>
</gene>
<evidence type="ECO:0000259" key="1">
    <source>
        <dbReference type="Pfam" id="PF14291"/>
    </source>
</evidence>
<comment type="caution">
    <text evidence="2">The sequence shown here is derived from an EMBL/GenBank/DDBJ whole genome shotgun (WGS) entry which is preliminary data.</text>
</comment>